<evidence type="ECO:0000256" key="7">
    <source>
        <dbReference type="ARBA" id="ARBA00031257"/>
    </source>
</evidence>
<name>A0A2T6ZWW2_TUBBO</name>
<dbReference type="STRING" id="42251.A0A2T6ZWW2"/>
<comment type="function">
    <text evidence="8">Component of the Mediator complex, a coactivator involved in the regulated transcription of nearly all RNA polymerase II-dependent genes. Mediator functions as a bridge to convey information from gene-specific regulatory proteins to the basal RNA polymerase II transcription machinery. Mediator is recruited to promoters by direct interactions with regulatory proteins and serves as a scaffold for the assembly of a functional preinitiation complex with RNA polymerase II and the general transcription factors.</text>
</comment>
<keyword evidence="6 8" id="KW-0539">Nucleus</keyword>
<feature type="compositionally biased region" description="Polar residues" evidence="9">
    <location>
        <begin position="144"/>
        <end position="155"/>
    </location>
</feature>
<gene>
    <name evidence="8" type="primary">MED4</name>
    <name evidence="10" type="ORF">B9Z19DRAFT_773894</name>
</gene>
<evidence type="ECO:0000256" key="4">
    <source>
        <dbReference type="ARBA" id="ARBA00023015"/>
    </source>
</evidence>
<dbReference type="AlphaFoldDB" id="A0A2T6ZWW2"/>
<evidence type="ECO:0000256" key="2">
    <source>
        <dbReference type="ARBA" id="ARBA00009626"/>
    </source>
</evidence>
<dbReference type="GO" id="GO:0016592">
    <property type="term" value="C:mediator complex"/>
    <property type="evidence" value="ECO:0007669"/>
    <property type="project" value="InterPro"/>
</dbReference>
<protein>
    <recommendedName>
        <fullName evidence="3 8">Mediator of RNA polymerase II transcription subunit 4</fullName>
    </recommendedName>
    <alternativeName>
        <fullName evidence="7 8">Mediator complex subunit 4</fullName>
    </alternativeName>
</protein>
<keyword evidence="8" id="KW-0010">Activator</keyword>
<dbReference type="OrthoDB" id="1929813at2759"/>
<dbReference type="PANTHER" id="PTHR13208:SF2">
    <property type="entry name" value="MEDIATOR OF RNA POLYMERASE II TRANSCRIPTION SUBUNIT 4"/>
    <property type="match status" value="1"/>
</dbReference>
<comment type="similarity">
    <text evidence="2 8">Belongs to the Mediator complex subunit 4 family.</text>
</comment>
<evidence type="ECO:0000256" key="5">
    <source>
        <dbReference type="ARBA" id="ARBA00023163"/>
    </source>
</evidence>
<evidence type="ECO:0000313" key="10">
    <source>
        <dbReference type="EMBL" id="PUU79966.1"/>
    </source>
</evidence>
<proteinExistence type="inferred from homology"/>
<keyword evidence="4 8" id="KW-0805">Transcription regulation</keyword>
<dbReference type="GO" id="GO:0003712">
    <property type="term" value="F:transcription coregulator activity"/>
    <property type="evidence" value="ECO:0007669"/>
    <property type="project" value="InterPro"/>
</dbReference>
<comment type="subunit">
    <text evidence="8">Component of the Mediator complex.</text>
</comment>
<evidence type="ECO:0000256" key="9">
    <source>
        <dbReference type="SAM" id="MobiDB-lite"/>
    </source>
</evidence>
<evidence type="ECO:0000313" key="11">
    <source>
        <dbReference type="Proteomes" id="UP000244722"/>
    </source>
</evidence>
<evidence type="ECO:0000256" key="6">
    <source>
        <dbReference type="ARBA" id="ARBA00023242"/>
    </source>
</evidence>
<dbReference type="Pfam" id="PF10018">
    <property type="entry name" value="Med4"/>
    <property type="match status" value="1"/>
</dbReference>
<organism evidence="10 11">
    <name type="scientific">Tuber borchii</name>
    <name type="common">White truffle</name>
    <dbReference type="NCBI Taxonomy" id="42251"/>
    <lineage>
        <taxon>Eukaryota</taxon>
        <taxon>Fungi</taxon>
        <taxon>Dikarya</taxon>
        <taxon>Ascomycota</taxon>
        <taxon>Pezizomycotina</taxon>
        <taxon>Pezizomycetes</taxon>
        <taxon>Pezizales</taxon>
        <taxon>Tuberaceae</taxon>
        <taxon>Tuber</taxon>
    </lineage>
</organism>
<dbReference type="PANTHER" id="PTHR13208">
    <property type="entry name" value="MEDIATOR OF RNA POLYMERASE II TRANSCRIPTION SUBUNIT 4"/>
    <property type="match status" value="1"/>
</dbReference>
<dbReference type="GO" id="GO:0006357">
    <property type="term" value="P:regulation of transcription by RNA polymerase II"/>
    <property type="evidence" value="ECO:0007669"/>
    <property type="project" value="InterPro"/>
</dbReference>
<dbReference type="GO" id="GO:0070847">
    <property type="term" value="C:core mediator complex"/>
    <property type="evidence" value="ECO:0007669"/>
    <property type="project" value="TreeGrafter"/>
</dbReference>
<evidence type="ECO:0000256" key="1">
    <source>
        <dbReference type="ARBA" id="ARBA00004123"/>
    </source>
</evidence>
<keyword evidence="11" id="KW-1185">Reference proteome</keyword>
<sequence length="262" mass="28461">MNTVVQKSFDNLETSLATLIESVASYNPSPAAARSVIAADDSLVESLDQLDEHQHGYQKILALREVSEMLDRQLTELLEGLSEARKELSNVPGTVFEESHEVPYDELLTYARKISKYTRPPQSSEFAQADTTSGSGGGGDKTEQNNGEASQQSHRSLPLGLSEEDVSALDPSSQLQFTPWPSEEVMKRGALTQMGYEEELKAQGLPLPVMAPVANGQGLVDNRGPVESSMEAIVVAPVQIAAAQNHRPAQKVELDLFNPDDE</sequence>
<dbReference type="EMBL" id="NESQ01000077">
    <property type="protein sequence ID" value="PUU79966.1"/>
    <property type="molecule type" value="Genomic_DNA"/>
</dbReference>
<dbReference type="Proteomes" id="UP000244722">
    <property type="component" value="Unassembled WGS sequence"/>
</dbReference>
<keyword evidence="10" id="KW-0675">Receptor</keyword>
<comment type="caution">
    <text evidence="10">The sequence shown here is derived from an EMBL/GenBank/DDBJ whole genome shotgun (WGS) entry which is preliminary data.</text>
</comment>
<evidence type="ECO:0000256" key="3">
    <source>
        <dbReference type="ARBA" id="ARBA00020629"/>
    </source>
</evidence>
<keyword evidence="5 8" id="KW-0804">Transcription</keyword>
<accession>A0A2T6ZWW2</accession>
<reference evidence="10 11" key="1">
    <citation type="submission" date="2017-04" db="EMBL/GenBank/DDBJ databases">
        <title>Draft genome sequence of Tuber borchii Vittad., a whitish edible truffle.</title>
        <authorList>
            <consortium name="DOE Joint Genome Institute"/>
            <person name="Murat C."/>
            <person name="Kuo A."/>
            <person name="Barry K.W."/>
            <person name="Clum A."/>
            <person name="Dockter R.B."/>
            <person name="Fauchery L."/>
            <person name="Iotti M."/>
            <person name="Kohler A."/>
            <person name="Labutti K."/>
            <person name="Lindquist E.A."/>
            <person name="Lipzen A."/>
            <person name="Ohm R.A."/>
            <person name="Wang M."/>
            <person name="Grigoriev I.V."/>
            <person name="Zambonelli A."/>
            <person name="Martin F.M."/>
        </authorList>
    </citation>
    <scope>NUCLEOTIDE SEQUENCE [LARGE SCALE GENOMIC DNA]</scope>
    <source>
        <strain evidence="10 11">Tbo3840</strain>
    </source>
</reference>
<comment type="subcellular location">
    <subcellularLocation>
        <location evidence="1 8">Nucleus</location>
    </subcellularLocation>
</comment>
<feature type="region of interest" description="Disordered" evidence="9">
    <location>
        <begin position="119"/>
        <end position="176"/>
    </location>
</feature>
<evidence type="ECO:0000256" key="8">
    <source>
        <dbReference type="RuleBase" id="RU364141"/>
    </source>
</evidence>
<dbReference type="InterPro" id="IPR019258">
    <property type="entry name" value="Mediator_Med4"/>
</dbReference>